<dbReference type="RefSeq" id="WP_248345098.1">
    <property type="nucleotide sequence ID" value="NZ_AP025592.1"/>
</dbReference>
<evidence type="ECO:0000256" key="1">
    <source>
        <dbReference type="ARBA" id="ARBA00002397"/>
    </source>
</evidence>
<evidence type="ECO:0000313" key="4">
    <source>
        <dbReference type="EMBL" id="BDG08011.1"/>
    </source>
</evidence>
<reference evidence="5" key="1">
    <citation type="journal article" date="2022" name="Int. J. Syst. Evol. Microbiol.">
        <title>Anaeromyxobacter oryzae sp. nov., Anaeromyxobacter diazotrophicus sp. nov. and Anaeromyxobacter paludicola sp. nov., isolated from paddy soils.</title>
        <authorList>
            <person name="Itoh H."/>
            <person name="Xu Z."/>
            <person name="Mise K."/>
            <person name="Masuda Y."/>
            <person name="Ushijima N."/>
            <person name="Hayakawa C."/>
            <person name="Shiratori Y."/>
            <person name="Senoo K."/>
        </authorList>
    </citation>
    <scope>NUCLEOTIDE SEQUENCE [LARGE SCALE GENOMIC DNA]</scope>
    <source>
        <strain evidence="5">Red630</strain>
    </source>
</reference>
<comment type="function">
    <text evidence="1">Required for the efficient initiation of filament assembly.</text>
</comment>
<keyword evidence="3" id="KW-1005">Bacterial flagellum biogenesis</keyword>
<dbReference type="SUPFAM" id="SSF140566">
    <property type="entry name" value="FlgN-like"/>
    <property type="match status" value="1"/>
</dbReference>
<dbReference type="InterPro" id="IPR007809">
    <property type="entry name" value="FlgN-like"/>
</dbReference>
<evidence type="ECO:0008006" key="6">
    <source>
        <dbReference type="Google" id="ProtNLM"/>
    </source>
</evidence>
<protein>
    <recommendedName>
        <fullName evidence="6">FlgN family protein</fullName>
    </recommendedName>
</protein>
<organism evidence="4 5">
    <name type="scientific">Anaeromyxobacter paludicola</name>
    <dbReference type="NCBI Taxonomy" id="2918171"/>
    <lineage>
        <taxon>Bacteria</taxon>
        <taxon>Pseudomonadati</taxon>
        <taxon>Myxococcota</taxon>
        <taxon>Myxococcia</taxon>
        <taxon>Myxococcales</taxon>
        <taxon>Cystobacterineae</taxon>
        <taxon>Anaeromyxobacteraceae</taxon>
        <taxon>Anaeromyxobacter</taxon>
    </lineage>
</organism>
<gene>
    <name evidence="4" type="ORF">AMPC_11240</name>
</gene>
<comment type="similarity">
    <text evidence="2">Belongs to the FlgN family.</text>
</comment>
<dbReference type="EMBL" id="AP025592">
    <property type="protein sequence ID" value="BDG08011.1"/>
    <property type="molecule type" value="Genomic_DNA"/>
</dbReference>
<name>A0ABN6N4S6_9BACT</name>
<sequence>MSKLDDAAHKAEALRALLAAEIERARGERELMRSLDADGLFARAAARSAFNGEVGRIEGELARSLSLAAGALGAPEVTLERLRERAPAETERLSTTLGEIRALAEALGEIDALNRTLCERALTCVRGYVRAVRPAPAAYDRRGARPESRGAAAMISSKG</sequence>
<dbReference type="Proteomes" id="UP001162734">
    <property type="component" value="Chromosome"/>
</dbReference>
<proteinExistence type="inferred from homology"/>
<accession>A0ABN6N4S6</accession>
<evidence type="ECO:0000313" key="5">
    <source>
        <dbReference type="Proteomes" id="UP001162734"/>
    </source>
</evidence>
<evidence type="ECO:0000256" key="3">
    <source>
        <dbReference type="ARBA" id="ARBA00022795"/>
    </source>
</evidence>
<dbReference type="Pfam" id="PF05130">
    <property type="entry name" value="FlgN"/>
    <property type="match status" value="1"/>
</dbReference>
<evidence type="ECO:0000256" key="2">
    <source>
        <dbReference type="ARBA" id="ARBA00007703"/>
    </source>
</evidence>
<keyword evidence="5" id="KW-1185">Reference proteome</keyword>
<dbReference type="InterPro" id="IPR036679">
    <property type="entry name" value="FlgN-like_sf"/>
</dbReference>